<feature type="coiled-coil region" evidence="6">
    <location>
        <begin position="94"/>
        <end position="125"/>
    </location>
</feature>
<dbReference type="Pfam" id="PF00319">
    <property type="entry name" value="SRF-TF"/>
    <property type="match status" value="1"/>
</dbReference>
<organism evidence="8 9">
    <name type="scientific">Miscanthus lutarioriparius</name>
    <dbReference type="NCBI Taxonomy" id="422564"/>
    <lineage>
        <taxon>Eukaryota</taxon>
        <taxon>Viridiplantae</taxon>
        <taxon>Streptophyta</taxon>
        <taxon>Embryophyta</taxon>
        <taxon>Tracheophyta</taxon>
        <taxon>Spermatophyta</taxon>
        <taxon>Magnoliopsida</taxon>
        <taxon>Liliopsida</taxon>
        <taxon>Poales</taxon>
        <taxon>Poaceae</taxon>
        <taxon>PACMAD clade</taxon>
        <taxon>Panicoideae</taxon>
        <taxon>Andropogonodae</taxon>
        <taxon>Andropogoneae</taxon>
        <taxon>Saccharinae</taxon>
        <taxon>Miscanthus</taxon>
    </lineage>
</organism>
<evidence type="ECO:0000256" key="6">
    <source>
        <dbReference type="SAM" id="Coils"/>
    </source>
</evidence>
<dbReference type="PRINTS" id="PR00404">
    <property type="entry name" value="MADSDOMAIN"/>
</dbReference>
<dbReference type="GO" id="GO:0005634">
    <property type="term" value="C:nucleus"/>
    <property type="evidence" value="ECO:0007669"/>
    <property type="project" value="UniProtKB-SubCell"/>
</dbReference>
<dbReference type="PROSITE" id="PS50066">
    <property type="entry name" value="MADS_BOX_2"/>
    <property type="match status" value="1"/>
</dbReference>
<dbReference type="SUPFAM" id="SSF55455">
    <property type="entry name" value="SRF-like"/>
    <property type="match status" value="1"/>
</dbReference>
<dbReference type="Proteomes" id="UP000604825">
    <property type="component" value="Unassembled WGS sequence"/>
</dbReference>
<evidence type="ECO:0000313" key="9">
    <source>
        <dbReference type="Proteomes" id="UP000604825"/>
    </source>
</evidence>
<dbReference type="GO" id="GO:0000981">
    <property type="term" value="F:DNA-binding transcription factor activity, RNA polymerase II-specific"/>
    <property type="evidence" value="ECO:0007669"/>
    <property type="project" value="TreeGrafter"/>
</dbReference>
<evidence type="ECO:0000256" key="5">
    <source>
        <dbReference type="ARBA" id="ARBA00023242"/>
    </source>
</evidence>
<evidence type="ECO:0000259" key="7">
    <source>
        <dbReference type="PROSITE" id="PS50066"/>
    </source>
</evidence>
<evidence type="ECO:0000256" key="3">
    <source>
        <dbReference type="ARBA" id="ARBA00023125"/>
    </source>
</evidence>
<reference evidence="8" key="1">
    <citation type="submission" date="2020-10" db="EMBL/GenBank/DDBJ databases">
        <authorList>
            <person name="Han B."/>
            <person name="Lu T."/>
            <person name="Zhao Q."/>
            <person name="Huang X."/>
            <person name="Zhao Y."/>
        </authorList>
    </citation>
    <scope>NUCLEOTIDE SEQUENCE</scope>
</reference>
<dbReference type="Gene3D" id="3.40.1810.10">
    <property type="entry name" value="Transcription factor, MADS-box"/>
    <property type="match status" value="1"/>
</dbReference>
<dbReference type="PANTHER" id="PTHR11945:SF629">
    <property type="entry name" value="OS02G0164450 PROTEIN"/>
    <property type="match status" value="1"/>
</dbReference>
<comment type="caution">
    <text evidence="8">The sequence shown here is derived from an EMBL/GenBank/DDBJ whole genome shotgun (WGS) entry which is preliminary data.</text>
</comment>
<name>A0A811NDR6_9POAL</name>
<comment type="subcellular location">
    <subcellularLocation>
        <location evidence="1">Nucleus</location>
    </subcellularLocation>
</comment>
<dbReference type="OrthoDB" id="778914at2759"/>
<keyword evidence="3" id="KW-0238">DNA-binding</keyword>
<keyword evidence="9" id="KW-1185">Reference proteome</keyword>
<accession>A0A811NDR6</accession>
<protein>
    <recommendedName>
        <fullName evidence="7">MADS-box domain-containing protein</fullName>
    </recommendedName>
</protein>
<keyword evidence="5" id="KW-0539">Nucleus</keyword>
<dbReference type="InterPro" id="IPR002100">
    <property type="entry name" value="TF_MADSbox"/>
</dbReference>
<dbReference type="FunFam" id="3.40.1810.10:FF:000006">
    <property type="entry name" value="Agamous-like MADS-box protein AGL62"/>
    <property type="match status" value="1"/>
</dbReference>
<dbReference type="AlphaFoldDB" id="A0A811NDR6"/>
<evidence type="ECO:0000256" key="1">
    <source>
        <dbReference type="ARBA" id="ARBA00004123"/>
    </source>
</evidence>
<keyword evidence="4" id="KW-0804">Transcription</keyword>
<dbReference type="GO" id="GO:0000978">
    <property type="term" value="F:RNA polymerase II cis-regulatory region sequence-specific DNA binding"/>
    <property type="evidence" value="ECO:0007669"/>
    <property type="project" value="TreeGrafter"/>
</dbReference>
<dbReference type="EMBL" id="CAJGYO010000003">
    <property type="protein sequence ID" value="CAD6220603.1"/>
    <property type="molecule type" value="Genomic_DNA"/>
</dbReference>
<evidence type="ECO:0000313" key="8">
    <source>
        <dbReference type="EMBL" id="CAD6220603.1"/>
    </source>
</evidence>
<keyword evidence="2" id="KW-0805">Transcription regulation</keyword>
<evidence type="ECO:0000256" key="2">
    <source>
        <dbReference type="ARBA" id="ARBA00023015"/>
    </source>
</evidence>
<dbReference type="InterPro" id="IPR036879">
    <property type="entry name" value="TF_MADSbox_sf"/>
</dbReference>
<sequence>MVKGVIKPIENEETRQICFTKRRQSLFNKASELSILCGAMVSSVVFSTAGTPFSFGHPSIDDVANRFLNYSATSDGPASGGESNDNSWAVTDTIHGLNIEYSKLQQSLNSEKKKKEMLLEATQKEMGGRMMQLLNTNVSELSLDELQEFQKYLEAIHGVVEEKDNNKLETSQTQGLVPQPPMETAPDLQYQFGDEHISANPMVSTAPSSSNNEFIDGLFEVNDPMLNGDLYDVCGLRNFPDNQNHG</sequence>
<feature type="domain" description="MADS-box" evidence="7">
    <location>
        <begin position="1"/>
        <end position="59"/>
    </location>
</feature>
<proteinExistence type="predicted"/>
<dbReference type="SMART" id="SM00432">
    <property type="entry name" value="MADS"/>
    <property type="match status" value="1"/>
</dbReference>
<keyword evidence="6" id="KW-0175">Coiled coil</keyword>
<gene>
    <name evidence="8" type="ORF">NCGR_LOCUS14061</name>
</gene>
<evidence type="ECO:0000256" key="4">
    <source>
        <dbReference type="ARBA" id="ARBA00023163"/>
    </source>
</evidence>
<dbReference type="PANTHER" id="PTHR11945">
    <property type="entry name" value="MADS BOX PROTEIN"/>
    <property type="match status" value="1"/>
</dbReference>
<dbReference type="GO" id="GO:0046983">
    <property type="term" value="F:protein dimerization activity"/>
    <property type="evidence" value="ECO:0007669"/>
    <property type="project" value="InterPro"/>
</dbReference>